<comment type="caution">
    <text evidence="9">The sequence shown here is derived from an EMBL/GenBank/DDBJ whole genome shotgun (WGS) entry which is preliminary data.</text>
</comment>
<dbReference type="Pfam" id="PF07525">
    <property type="entry name" value="SOCS_box"/>
    <property type="match status" value="1"/>
</dbReference>
<keyword evidence="1" id="KW-0341">Growth regulation</keyword>
<dbReference type="GO" id="GO:0009968">
    <property type="term" value="P:negative regulation of signal transduction"/>
    <property type="evidence" value="ECO:0007669"/>
    <property type="project" value="UniProtKB-KW"/>
</dbReference>
<keyword evidence="3" id="KW-0833">Ubl conjugation pathway</keyword>
<gene>
    <name evidence="9" type="ORF">NQ318_022220</name>
</gene>
<feature type="domain" description="SH2" evidence="7">
    <location>
        <begin position="51"/>
        <end position="155"/>
    </location>
</feature>
<dbReference type="SUPFAM" id="SSF55550">
    <property type="entry name" value="SH2 domain"/>
    <property type="match status" value="1"/>
</dbReference>
<dbReference type="GO" id="GO:0046854">
    <property type="term" value="P:phosphatidylinositol phosphate biosynthetic process"/>
    <property type="evidence" value="ECO:0007669"/>
    <property type="project" value="TreeGrafter"/>
</dbReference>
<dbReference type="SMART" id="SM00969">
    <property type="entry name" value="SOCS_box"/>
    <property type="match status" value="1"/>
</dbReference>
<evidence type="ECO:0008006" key="11">
    <source>
        <dbReference type="Google" id="ProtNLM"/>
    </source>
</evidence>
<dbReference type="GO" id="GO:0035556">
    <property type="term" value="P:intracellular signal transduction"/>
    <property type="evidence" value="ECO:0007669"/>
    <property type="project" value="InterPro"/>
</dbReference>
<evidence type="ECO:0000313" key="10">
    <source>
        <dbReference type="Proteomes" id="UP001162162"/>
    </source>
</evidence>
<keyword evidence="10" id="KW-1185">Reference proteome</keyword>
<dbReference type="PROSITE" id="PS50225">
    <property type="entry name" value="SOCS"/>
    <property type="match status" value="1"/>
</dbReference>
<dbReference type="SMART" id="SM00252">
    <property type="entry name" value="SH2"/>
    <property type="match status" value="1"/>
</dbReference>
<reference evidence="9" key="1">
    <citation type="journal article" date="2023" name="Insect Mol. Biol.">
        <title>Genome sequencing provides insights into the evolution of gene families encoding plant cell wall-degrading enzymes in longhorned beetles.</title>
        <authorList>
            <person name="Shin N.R."/>
            <person name="Okamura Y."/>
            <person name="Kirsch R."/>
            <person name="Pauchet Y."/>
        </authorList>
    </citation>
    <scope>NUCLEOTIDE SEQUENCE</scope>
    <source>
        <strain evidence="9">AMC_N1</strain>
    </source>
</reference>
<dbReference type="PANTHER" id="PTHR10155">
    <property type="entry name" value="PHOSPHATIDYLINOSITOL 3-KINASE REGULATORY SUBUNIT"/>
    <property type="match status" value="1"/>
</dbReference>
<dbReference type="Gene3D" id="1.10.750.20">
    <property type="entry name" value="SOCS box"/>
    <property type="match status" value="1"/>
</dbReference>
<dbReference type="InterPro" id="IPR000980">
    <property type="entry name" value="SH2"/>
</dbReference>
<dbReference type="InterPro" id="IPR036860">
    <property type="entry name" value="SH2_dom_sf"/>
</dbReference>
<dbReference type="EMBL" id="JAPWTK010000780">
    <property type="protein sequence ID" value="KAJ8936138.1"/>
    <property type="molecule type" value="Genomic_DNA"/>
</dbReference>
<feature type="region of interest" description="Disordered" evidence="6">
    <location>
        <begin position="1"/>
        <end position="32"/>
    </location>
</feature>
<keyword evidence="2" id="KW-0734">Signal transduction inhibitor</keyword>
<accession>A0AAV8XB62</accession>
<dbReference type="Proteomes" id="UP001162162">
    <property type="component" value="Unassembled WGS sequence"/>
</dbReference>
<proteinExistence type="predicted"/>
<evidence type="ECO:0000259" key="7">
    <source>
        <dbReference type="PROSITE" id="PS50001"/>
    </source>
</evidence>
<evidence type="ECO:0000256" key="6">
    <source>
        <dbReference type="SAM" id="MobiDB-lite"/>
    </source>
</evidence>
<name>A0AAV8XB62_9CUCU</name>
<feature type="domain" description="SOCS box" evidence="8">
    <location>
        <begin position="150"/>
        <end position="196"/>
    </location>
</feature>
<evidence type="ECO:0000256" key="1">
    <source>
        <dbReference type="ARBA" id="ARBA00022604"/>
    </source>
</evidence>
<evidence type="ECO:0000313" key="9">
    <source>
        <dbReference type="EMBL" id="KAJ8936138.1"/>
    </source>
</evidence>
<evidence type="ECO:0000256" key="3">
    <source>
        <dbReference type="ARBA" id="ARBA00022786"/>
    </source>
</evidence>
<sequence>MQLGGTSSSNPAEDTEIPSRNPSKRNFPQLSEIQNGRVPKNEVVSLSSCYWYWGPISRTHAEERLRGFPDGAFLIRDSSSDRYIFTLSFRSVGKTLHTRIELSKSGYSLFGQGGYHSIAELVNDALTKSKNGIYCYTKSRDEINPNYPVRFTLPVSRYDKVPSLKHLSRFVIRQCININDVERLPLPLSLIGYLQEDGSYF</sequence>
<evidence type="ECO:0000256" key="5">
    <source>
        <dbReference type="PROSITE-ProRule" id="PRU00191"/>
    </source>
</evidence>
<dbReference type="Pfam" id="PF00017">
    <property type="entry name" value="SH2"/>
    <property type="match status" value="1"/>
</dbReference>
<evidence type="ECO:0000256" key="2">
    <source>
        <dbReference type="ARBA" id="ARBA00022700"/>
    </source>
</evidence>
<dbReference type="AlphaFoldDB" id="A0AAV8XB62"/>
<organism evidence="9 10">
    <name type="scientific">Aromia moschata</name>
    <dbReference type="NCBI Taxonomy" id="1265417"/>
    <lineage>
        <taxon>Eukaryota</taxon>
        <taxon>Metazoa</taxon>
        <taxon>Ecdysozoa</taxon>
        <taxon>Arthropoda</taxon>
        <taxon>Hexapoda</taxon>
        <taxon>Insecta</taxon>
        <taxon>Pterygota</taxon>
        <taxon>Neoptera</taxon>
        <taxon>Endopterygota</taxon>
        <taxon>Coleoptera</taxon>
        <taxon>Polyphaga</taxon>
        <taxon>Cucujiformia</taxon>
        <taxon>Chrysomeloidea</taxon>
        <taxon>Cerambycidae</taxon>
        <taxon>Cerambycinae</taxon>
        <taxon>Callichromatini</taxon>
        <taxon>Aromia</taxon>
    </lineage>
</organism>
<dbReference type="InterPro" id="IPR001496">
    <property type="entry name" value="SOCS_box"/>
</dbReference>
<dbReference type="CDD" id="cd03717">
    <property type="entry name" value="SOCS_SOCS_like"/>
    <property type="match status" value="1"/>
</dbReference>
<dbReference type="SMART" id="SM00253">
    <property type="entry name" value="SOCS"/>
    <property type="match status" value="1"/>
</dbReference>
<dbReference type="GO" id="GO:0005942">
    <property type="term" value="C:phosphatidylinositol 3-kinase complex"/>
    <property type="evidence" value="ECO:0007669"/>
    <property type="project" value="TreeGrafter"/>
</dbReference>
<dbReference type="SUPFAM" id="SSF158235">
    <property type="entry name" value="SOCS box-like"/>
    <property type="match status" value="1"/>
</dbReference>
<dbReference type="InterPro" id="IPR036036">
    <property type="entry name" value="SOCS_box-like_dom_sf"/>
</dbReference>
<keyword evidence="4 5" id="KW-0727">SH2 domain</keyword>
<dbReference type="PROSITE" id="PS50001">
    <property type="entry name" value="SH2"/>
    <property type="match status" value="1"/>
</dbReference>
<dbReference type="GO" id="GO:0046935">
    <property type="term" value="F:1-phosphatidylinositol-3-kinase regulator activity"/>
    <property type="evidence" value="ECO:0007669"/>
    <property type="project" value="TreeGrafter"/>
</dbReference>
<evidence type="ECO:0000259" key="8">
    <source>
        <dbReference type="PROSITE" id="PS50225"/>
    </source>
</evidence>
<dbReference type="Gene3D" id="3.30.505.10">
    <property type="entry name" value="SH2 domain"/>
    <property type="match status" value="1"/>
</dbReference>
<evidence type="ECO:0000256" key="4">
    <source>
        <dbReference type="ARBA" id="ARBA00022999"/>
    </source>
</evidence>
<dbReference type="PANTHER" id="PTHR10155:SF32">
    <property type="entry name" value="LP02169P"/>
    <property type="match status" value="1"/>
</dbReference>
<protein>
    <recommendedName>
        <fullName evidence="11">Suppressor of cytokine signaling 7</fullName>
    </recommendedName>
</protein>